<dbReference type="OrthoDB" id="2590620at2759"/>
<evidence type="ECO:0000313" key="3">
    <source>
        <dbReference type="Proteomes" id="UP000256964"/>
    </source>
</evidence>
<protein>
    <submittedName>
        <fullName evidence="2">Uncharacterized protein</fullName>
    </submittedName>
</protein>
<organism evidence="2 3">
    <name type="scientific">Lentinus brumalis</name>
    <dbReference type="NCBI Taxonomy" id="2498619"/>
    <lineage>
        <taxon>Eukaryota</taxon>
        <taxon>Fungi</taxon>
        <taxon>Dikarya</taxon>
        <taxon>Basidiomycota</taxon>
        <taxon>Agaricomycotina</taxon>
        <taxon>Agaricomycetes</taxon>
        <taxon>Polyporales</taxon>
        <taxon>Polyporaceae</taxon>
        <taxon>Lentinus</taxon>
    </lineage>
</organism>
<feature type="compositionally biased region" description="Basic and acidic residues" evidence="1">
    <location>
        <begin position="10"/>
        <end position="25"/>
    </location>
</feature>
<dbReference type="AlphaFoldDB" id="A0A371CY29"/>
<feature type="region of interest" description="Disordered" evidence="1">
    <location>
        <begin position="1"/>
        <end position="109"/>
    </location>
</feature>
<name>A0A371CY29_9APHY</name>
<gene>
    <name evidence="2" type="ORF">OH76DRAFT_1486505</name>
</gene>
<evidence type="ECO:0000256" key="1">
    <source>
        <dbReference type="SAM" id="MobiDB-lite"/>
    </source>
</evidence>
<feature type="region of interest" description="Disordered" evidence="1">
    <location>
        <begin position="155"/>
        <end position="201"/>
    </location>
</feature>
<reference evidence="2 3" key="1">
    <citation type="journal article" date="2018" name="Biotechnol. Biofuels">
        <title>Integrative visual omics of the white-rot fungus Polyporus brumalis exposes the biotechnological potential of its oxidative enzymes for delignifying raw plant biomass.</title>
        <authorList>
            <person name="Miyauchi S."/>
            <person name="Rancon A."/>
            <person name="Drula E."/>
            <person name="Hage H."/>
            <person name="Chaduli D."/>
            <person name="Favel A."/>
            <person name="Grisel S."/>
            <person name="Henrissat B."/>
            <person name="Herpoel-Gimbert I."/>
            <person name="Ruiz-Duenas F.J."/>
            <person name="Chevret D."/>
            <person name="Hainaut M."/>
            <person name="Lin J."/>
            <person name="Wang M."/>
            <person name="Pangilinan J."/>
            <person name="Lipzen A."/>
            <person name="Lesage-Meessen L."/>
            <person name="Navarro D."/>
            <person name="Riley R."/>
            <person name="Grigoriev I.V."/>
            <person name="Zhou S."/>
            <person name="Raouche S."/>
            <person name="Rosso M.N."/>
        </authorList>
    </citation>
    <scope>NUCLEOTIDE SEQUENCE [LARGE SCALE GENOMIC DNA]</scope>
    <source>
        <strain evidence="2 3">BRFM 1820</strain>
    </source>
</reference>
<sequence length="201" mass="20573">MPLFGKHKKTDTTTHHGDHSNKLTRNDPNMTAGAQDPYANQGVNQGPNYGAQQGAMGSDPYAHQHTAGAPGTGAGAGKNEPHVPPATHINSDNRSGSGAGRLAGKAERGLGTLVGSQALKEKGMQKEQEAGAFKQQSAEIAEAERLEKEALLRRERAVAHGAHPDNRQLGGLQNANTLSDVHGAGNAGGAGGGYGAGSGTY</sequence>
<feature type="compositionally biased region" description="Basic and acidic residues" evidence="1">
    <location>
        <begin position="155"/>
        <end position="166"/>
    </location>
</feature>
<dbReference type="Proteomes" id="UP000256964">
    <property type="component" value="Unassembled WGS sequence"/>
</dbReference>
<feature type="compositionally biased region" description="Polar residues" evidence="1">
    <location>
        <begin position="41"/>
        <end position="51"/>
    </location>
</feature>
<accession>A0A371CY29</accession>
<dbReference type="EMBL" id="KZ857440">
    <property type="protein sequence ID" value="RDX45193.1"/>
    <property type="molecule type" value="Genomic_DNA"/>
</dbReference>
<feature type="compositionally biased region" description="Gly residues" evidence="1">
    <location>
        <begin position="185"/>
        <end position="201"/>
    </location>
</feature>
<evidence type="ECO:0000313" key="2">
    <source>
        <dbReference type="EMBL" id="RDX45193.1"/>
    </source>
</evidence>
<proteinExistence type="predicted"/>
<keyword evidence="3" id="KW-1185">Reference proteome</keyword>